<organism evidence="1 2">
    <name type="scientific">Tanticharoenia sakaeratensis NBRC 103193</name>
    <dbReference type="NCBI Taxonomy" id="1231623"/>
    <lineage>
        <taxon>Bacteria</taxon>
        <taxon>Pseudomonadati</taxon>
        <taxon>Pseudomonadota</taxon>
        <taxon>Alphaproteobacteria</taxon>
        <taxon>Acetobacterales</taxon>
        <taxon>Acetobacteraceae</taxon>
        <taxon>Tanticharoenia</taxon>
    </lineage>
</organism>
<gene>
    <name evidence="1" type="ORF">Tasa_031_041</name>
</gene>
<sequence length="356" mass="40023">MTIPFDLSHDALRNLVTAPGADIAITHAQNDGMSLRAVWPHPVSPRLTVFLNASAPCVVSVHGDENALAEWHLQDPRAYTIDIPGPARQTLDLRLEMTPAADRFPLVSLRLAPADLVDTDAKQQALPEAFADFAMLDDAKLIRSFESIGNNCELGIVQRQLGTEPLDLYRFSAVPLGWILYGIDRAFENIDASDAHEVTLEHRPDGQHYYYVWQRDYRIQHETGIRQDLKSPTAMKRESMRRMHYLAWRLMGSLSEGARILTYRSERWLEPAELLAFSDCLHRHGPAFGLVVHEADADHPPAGPTWIAPNLLRATLPRFAHPACVVETIEVEPWLALCREAYQLAATRRAESPHQA</sequence>
<reference evidence="1 2" key="1">
    <citation type="submission" date="2012-10" db="EMBL/GenBank/DDBJ databases">
        <title>Genome sequencing of Tanticharoenia sakaeratensis NBRC 103193.</title>
        <authorList>
            <person name="Azuma Y."/>
            <person name="Hadano H."/>
            <person name="Hirakawa H."/>
            <person name="Matsushita K."/>
        </authorList>
    </citation>
    <scope>NUCLEOTIDE SEQUENCE [LARGE SCALE GENOMIC DNA]</scope>
    <source>
        <strain evidence="1 2">NBRC 103193</strain>
    </source>
</reference>
<keyword evidence="2" id="KW-1185">Reference proteome</keyword>
<dbReference type="AlphaFoldDB" id="A0A0D6MNH2"/>
<evidence type="ECO:0000313" key="1">
    <source>
        <dbReference type="EMBL" id="GAN54823.1"/>
    </source>
</evidence>
<accession>A0A0D6MNH2</accession>
<dbReference type="STRING" id="1231623.Tasa_031_041"/>
<protein>
    <submittedName>
        <fullName evidence="1">Uncharacterized protein</fullName>
    </submittedName>
</protein>
<comment type="caution">
    <text evidence="1">The sequence shown here is derived from an EMBL/GenBank/DDBJ whole genome shotgun (WGS) entry which is preliminary data.</text>
</comment>
<dbReference type="RefSeq" id="WP_048849457.1">
    <property type="nucleotide sequence ID" value="NZ_BALE01000031.1"/>
</dbReference>
<dbReference type="OrthoDB" id="9133362at2"/>
<dbReference type="EMBL" id="BALE01000031">
    <property type="protein sequence ID" value="GAN54823.1"/>
    <property type="molecule type" value="Genomic_DNA"/>
</dbReference>
<dbReference type="Proteomes" id="UP000032679">
    <property type="component" value="Unassembled WGS sequence"/>
</dbReference>
<name>A0A0D6MNH2_9PROT</name>
<proteinExistence type="predicted"/>
<evidence type="ECO:0000313" key="2">
    <source>
        <dbReference type="Proteomes" id="UP000032679"/>
    </source>
</evidence>